<gene>
    <name evidence="16" type="ORF">ACFQ2J_14670</name>
</gene>
<keyword evidence="5" id="KW-0479">Metal-binding</keyword>
<comment type="caution">
    <text evidence="16">The sequence shown here is derived from an EMBL/GenBank/DDBJ whole genome shotgun (WGS) entry which is preliminary data.</text>
</comment>
<evidence type="ECO:0000256" key="6">
    <source>
        <dbReference type="ARBA" id="ARBA00022824"/>
    </source>
</evidence>
<comment type="cofactor">
    <cofactor evidence="1">
        <name>Zn(2+)</name>
        <dbReference type="ChEBI" id="CHEBI:29105"/>
    </cofactor>
</comment>
<dbReference type="Pfam" id="PF04116">
    <property type="entry name" value="FA_hydroxylase"/>
    <property type="match status" value="1"/>
</dbReference>
<evidence type="ECO:0000313" key="16">
    <source>
        <dbReference type="EMBL" id="MFD1020428.1"/>
    </source>
</evidence>
<evidence type="ECO:0000259" key="15">
    <source>
        <dbReference type="Pfam" id="PF04116"/>
    </source>
</evidence>
<evidence type="ECO:0000256" key="13">
    <source>
        <dbReference type="ARBA" id="ARBA00023160"/>
    </source>
</evidence>
<feature type="transmembrane region" description="Helical" evidence="14">
    <location>
        <begin position="92"/>
        <end position="112"/>
    </location>
</feature>
<keyword evidence="11" id="KW-0443">Lipid metabolism</keyword>
<dbReference type="Proteomes" id="UP001596990">
    <property type="component" value="Unassembled WGS sequence"/>
</dbReference>
<comment type="subcellular location">
    <subcellularLocation>
        <location evidence="2">Endoplasmic reticulum membrane</location>
        <topology evidence="2">Multi-pass membrane protein</topology>
    </subcellularLocation>
</comment>
<keyword evidence="7" id="KW-0276">Fatty acid metabolism</keyword>
<proteinExistence type="predicted"/>
<evidence type="ECO:0000256" key="12">
    <source>
        <dbReference type="ARBA" id="ARBA00023136"/>
    </source>
</evidence>
<keyword evidence="9 14" id="KW-1133">Transmembrane helix</keyword>
<name>A0ABW3L5W3_9BACI</name>
<evidence type="ECO:0000256" key="7">
    <source>
        <dbReference type="ARBA" id="ARBA00022832"/>
    </source>
</evidence>
<dbReference type="InterPro" id="IPR006694">
    <property type="entry name" value="Fatty_acid_hydroxylase"/>
</dbReference>
<evidence type="ECO:0000256" key="9">
    <source>
        <dbReference type="ARBA" id="ARBA00022989"/>
    </source>
</evidence>
<keyword evidence="17" id="KW-1185">Reference proteome</keyword>
<evidence type="ECO:0000256" key="2">
    <source>
        <dbReference type="ARBA" id="ARBA00004477"/>
    </source>
</evidence>
<dbReference type="EMBL" id="JBHTKL010000005">
    <property type="protein sequence ID" value="MFD1020428.1"/>
    <property type="molecule type" value="Genomic_DNA"/>
</dbReference>
<feature type="transmembrane region" description="Helical" evidence="14">
    <location>
        <begin position="41"/>
        <end position="62"/>
    </location>
</feature>
<reference evidence="17" key="1">
    <citation type="journal article" date="2019" name="Int. J. Syst. Evol. Microbiol.">
        <title>The Global Catalogue of Microorganisms (GCM) 10K type strain sequencing project: providing services to taxonomists for standard genome sequencing and annotation.</title>
        <authorList>
            <consortium name="The Broad Institute Genomics Platform"/>
            <consortium name="The Broad Institute Genome Sequencing Center for Infectious Disease"/>
            <person name="Wu L."/>
            <person name="Ma J."/>
        </authorList>
    </citation>
    <scope>NUCLEOTIDE SEQUENCE [LARGE SCALE GENOMIC DNA]</scope>
    <source>
        <strain evidence="17">CCUG 56607</strain>
    </source>
</reference>
<keyword evidence="4 14" id="KW-0812">Transmembrane</keyword>
<organism evidence="16 17">
    <name type="scientific">Thalassobacillus hwangdonensis</name>
    <dbReference type="NCBI Taxonomy" id="546108"/>
    <lineage>
        <taxon>Bacteria</taxon>
        <taxon>Bacillati</taxon>
        <taxon>Bacillota</taxon>
        <taxon>Bacilli</taxon>
        <taxon>Bacillales</taxon>
        <taxon>Bacillaceae</taxon>
        <taxon>Thalassobacillus</taxon>
    </lineage>
</organism>
<keyword evidence="12 14" id="KW-0472">Membrane</keyword>
<keyword evidence="3" id="KW-0444">Lipid biosynthesis</keyword>
<keyword evidence="10" id="KW-0560">Oxidoreductase</keyword>
<keyword evidence="6" id="KW-0256">Endoplasmic reticulum</keyword>
<feature type="transmembrane region" description="Helical" evidence="14">
    <location>
        <begin position="16"/>
        <end position="35"/>
    </location>
</feature>
<keyword evidence="8" id="KW-0862">Zinc</keyword>
<dbReference type="InterPro" id="IPR014430">
    <property type="entry name" value="Scs7"/>
</dbReference>
<evidence type="ECO:0000256" key="4">
    <source>
        <dbReference type="ARBA" id="ARBA00022692"/>
    </source>
</evidence>
<evidence type="ECO:0000256" key="11">
    <source>
        <dbReference type="ARBA" id="ARBA00023098"/>
    </source>
</evidence>
<dbReference type="PANTHER" id="PTHR12863:SF1">
    <property type="entry name" value="FATTY ACID 2-HYDROXYLASE"/>
    <property type="match status" value="1"/>
</dbReference>
<sequence>MKGKRVYREFFLHKDIAVMALLWLLLVSVAIVFALQWSSLLYYGLGMVVFMFSEYFTHRFIFHLKSPKNRFLLKLMKRLHYDHHKYPNDFNLLFLPLWYSIPSLVLLVLIFFSITNDMFSTIAYAAGVVMMLLTYEWKHYVAHRPIKPRTKFGRWVKRMHILHHFKNENYWYGVSTPFVDVLFRTLKDGREVDTSTTVKDLENRQ</sequence>
<evidence type="ECO:0000313" key="17">
    <source>
        <dbReference type="Proteomes" id="UP001596990"/>
    </source>
</evidence>
<evidence type="ECO:0000256" key="14">
    <source>
        <dbReference type="SAM" id="Phobius"/>
    </source>
</evidence>
<feature type="domain" description="Fatty acid hydroxylase" evidence="15">
    <location>
        <begin position="45"/>
        <end position="185"/>
    </location>
</feature>
<dbReference type="RefSeq" id="WP_386062028.1">
    <property type="nucleotide sequence ID" value="NZ_JBHTKL010000005.1"/>
</dbReference>
<evidence type="ECO:0000256" key="3">
    <source>
        <dbReference type="ARBA" id="ARBA00022516"/>
    </source>
</evidence>
<feature type="transmembrane region" description="Helical" evidence="14">
    <location>
        <begin position="118"/>
        <end position="137"/>
    </location>
</feature>
<evidence type="ECO:0000256" key="1">
    <source>
        <dbReference type="ARBA" id="ARBA00001947"/>
    </source>
</evidence>
<evidence type="ECO:0000256" key="5">
    <source>
        <dbReference type="ARBA" id="ARBA00022723"/>
    </source>
</evidence>
<accession>A0ABW3L5W3</accession>
<evidence type="ECO:0000256" key="10">
    <source>
        <dbReference type="ARBA" id="ARBA00023002"/>
    </source>
</evidence>
<protein>
    <submittedName>
        <fullName evidence="16">Sterol desaturase family protein</fullName>
    </submittedName>
</protein>
<evidence type="ECO:0000256" key="8">
    <source>
        <dbReference type="ARBA" id="ARBA00022833"/>
    </source>
</evidence>
<dbReference type="PANTHER" id="PTHR12863">
    <property type="entry name" value="FATTY ACID HYDROXYLASE"/>
    <property type="match status" value="1"/>
</dbReference>
<keyword evidence="13" id="KW-0275">Fatty acid biosynthesis</keyword>